<name>A0ABC8VTC2_9POAL</name>
<dbReference type="Pfam" id="PF03083">
    <property type="entry name" value="MtN3_slv"/>
    <property type="match status" value="2"/>
</dbReference>
<evidence type="ECO:0000256" key="10">
    <source>
        <dbReference type="ARBA" id="ARBA00037238"/>
    </source>
</evidence>
<evidence type="ECO:0000256" key="3">
    <source>
        <dbReference type="ARBA" id="ARBA00022448"/>
    </source>
</evidence>
<accession>A0ABC8VTC2</accession>
<evidence type="ECO:0000313" key="12">
    <source>
        <dbReference type="EMBL" id="CAL4896265.1"/>
    </source>
</evidence>
<gene>
    <name evidence="12" type="ORF">URODEC1_LOCUS6537</name>
</gene>
<dbReference type="Proteomes" id="UP001497457">
    <property type="component" value="Chromosome 10rd"/>
</dbReference>
<evidence type="ECO:0000256" key="1">
    <source>
        <dbReference type="ARBA" id="ARBA00004651"/>
    </source>
</evidence>
<evidence type="ECO:0000256" key="8">
    <source>
        <dbReference type="ARBA" id="ARBA00022989"/>
    </source>
</evidence>
<evidence type="ECO:0000256" key="11">
    <source>
        <dbReference type="RuleBase" id="RU910715"/>
    </source>
</evidence>
<proteinExistence type="inferred from homology"/>
<feature type="transmembrane region" description="Helical" evidence="11">
    <location>
        <begin position="132"/>
        <end position="151"/>
    </location>
</feature>
<dbReference type="AlphaFoldDB" id="A0ABC8VTC2"/>
<dbReference type="GO" id="GO:0005886">
    <property type="term" value="C:plasma membrane"/>
    <property type="evidence" value="ECO:0007669"/>
    <property type="project" value="UniProtKB-SubCell"/>
</dbReference>
<keyword evidence="5 11" id="KW-0762">Sugar transport</keyword>
<reference evidence="12" key="1">
    <citation type="submission" date="2024-10" db="EMBL/GenBank/DDBJ databases">
        <authorList>
            <person name="Ryan C."/>
        </authorList>
    </citation>
    <scope>NUCLEOTIDE SEQUENCE [LARGE SCALE GENOMIC DNA]</scope>
</reference>
<evidence type="ECO:0000256" key="9">
    <source>
        <dbReference type="ARBA" id="ARBA00023136"/>
    </source>
</evidence>
<keyword evidence="13" id="KW-1185">Reference proteome</keyword>
<dbReference type="FunFam" id="1.20.1280.290:FF:000002">
    <property type="entry name" value="Bidirectional sugar transporter SWEET"/>
    <property type="match status" value="1"/>
</dbReference>
<evidence type="ECO:0000256" key="6">
    <source>
        <dbReference type="ARBA" id="ARBA00022692"/>
    </source>
</evidence>
<feature type="transmembrane region" description="Helical" evidence="11">
    <location>
        <begin position="39"/>
        <end position="59"/>
    </location>
</feature>
<keyword evidence="6 11" id="KW-0812">Transmembrane</keyword>
<keyword evidence="9 11" id="KW-0472">Membrane</keyword>
<keyword evidence="3 11" id="KW-0813">Transport</keyword>
<keyword evidence="8 11" id="KW-1133">Transmembrane helix</keyword>
<dbReference type="InterPro" id="IPR004316">
    <property type="entry name" value="SWEET_rpt"/>
</dbReference>
<evidence type="ECO:0000256" key="5">
    <source>
        <dbReference type="ARBA" id="ARBA00022597"/>
    </source>
</evidence>
<comment type="caution">
    <text evidence="11">Lacks conserved residue(s) required for the propagation of feature annotation.</text>
</comment>
<feature type="transmembrane region" description="Helical" evidence="11">
    <location>
        <begin position="71"/>
        <end position="89"/>
    </location>
</feature>
<sequence>MVISIRVIVGIIGSAVCVLLYAVPMYMINCTPELIWSKIQHMVQSLITIFLLLFCRLTFKKVIREASVGEFSCIPYIITLFSALTWGWYGFPAVSCGWENLSVFGTCCIGVFFEISFISIYIWFAPREKKKFVILMVSLVLVIICAIVFSSSYIFHTHHVRKLFVGSIGIVTSMSMLSSPLVAVKQVIKTKSVEFMPFYLSLFSLLTSLIWVVYGILGRDPYIMAPNGVGCLTGILQLVVYCIYSRCKEPPKTLSYVEQINDLEVASSLGDVNGCKS</sequence>
<feature type="transmembrane region" description="Helical" evidence="11">
    <location>
        <begin position="163"/>
        <end position="184"/>
    </location>
</feature>
<dbReference type="EMBL" id="OZ075120">
    <property type="protein sequence ID" value="CAL4896265.1"/>
    <property type="molecule type" value="Genomic_DNA"/>
</dbReference>
<dbReference type="PANTHER" id="PTHR10791">
    <property type="entry name" value="RAG1-ACTIVATING PROTEIN 1"/>
    <property type="match status" value="1"/>
</dbReference>
<feature type="transmembrane region" description="Helical" evidence="11">
    <location>
        <begin position="196"/>
        <end position="217"/>
    </location>
</feature>
<dbReference type="PANTHER" id="PTHR10791:SF58">
    <property type="entry name" value="BIDIRECTIONAL SUGAR TRANSPORTER SWEET3A"/>
    <property type="match status" value="1"/>
</dbReference>
<comment type="function">
    <text evidence="11">Mediates both low-affinity uptake and efflux of sugar across the membrane.</text>
</comment>
<protein>
    <recommendedName>
        <fullName evidence="11">Bidirectional sugar transporter SWEET</fullName>
    </recommendedName>
</protein>
<dbReference type="Gene3D" id="1.20.1280.290">
    <property type="match status" value="2"/>
</dbReference>
<feature type="transmembrane region" description="Helical" evidence="11">
    <location>
        <begin position="101"/>
        <end position="125"/>
    </location>
</feature>
<comment type="similarity">
    <text evidence="2 11">Belongs to the SWEET sugar transporter family.</text>
</comment>
<evidence type="ECO:0000256" key="4">
    <source>
        <dbReference type="ARBA" id="ARBA00022475"/>
    </source>
</evidence>
<evidence type="ECO:0000313" key="13">
    <source>
        <dbReference type="Proteomes" id="UP001497457"/>
    </source>
</evidence>
<evidence type="ECO:0000256" key="2">
    <source>
        <dbReference type="ARBA" id="ARBA00007809"/>
    </source>
</evidence>
<keyword evidence="4" id="KW-1003">Cell membrane</keyword>
<comment type="function">
    <text evidence="10">Mediates both low-affinity uptake and efflux of sugar across the plasma membrane.</text>
</comment>
<keyword evidence="7" id="KW-0677">Repeat</keyword>
<comment type="subcellular location">
    <subcellularLocation>
        <location evidence="1">Cell membrane</location>
        <topology evidence="1">Multi-pass membrane protein</topology>
    </subcellularLocation>
</comment>
<evidence type="ECO:0000256" key="7">
    <source>
        <dbReference type="ARBA" id="ARBA00022737"/>
    </source>
</evidence>
<dbReference type="InterPro" id="IPR047664">
    <property type="entry name" value="SWEET"/>
</dbReference>
<feature type="transmembrane region" description="Helical" evidence="11">
    <location>
        <begin position="7"/>
        <end position="27"/>
    </location>
</feature>
<organism evidence="12 13">
    <name type="scientific">Urochloa decumbens</name>
    <dbReference type="NCBI Taxonomy" id="240449"/>
    <lineage>
        <taxon>Eukaryota</taxon>
        <taxon>Viridiplantae</taxon>
        <taxon>Streptophyta</taxon>
        <taxon>Embryophyta</taxon>
        <taxon>Tracheophyta</taxon>
        <taxon>Spermatophyta</taxon>
        <taxon>Magnoliopsida</taxon>
        <taxon>Liliopsida</taxon>
        <taxon>Poales</taxon>
        <taxon>Poaceae</taxon>
        <taxon>PACMAD clade</taxon>
        <taxon>Panicoideae</taxon>
        <taxon>Panicodae</taxon>
        <taxon>Paniceae</taxon>
        <taxon>Melinidinae</taxon>
        <taxon>Urochloa</taxon>
    </lineage>
</organism>
<feature type="transmembrane region" description="Helical" evidence="11">
    <location>
        <begin position="223"/>
        <end position="244"/>
    </location>
</feature>